<reference evidence="2 3" key="1">
    <citation type="journal article" date="2013" name="Genome Announc.">
        <title>Genome Sequence of Streptomyces violaceusniger Strain SPC6, a Halotolerant Streptomycete That Exhibits Rapid Growth and Development.</title>
        <authorList>
            <person name="Chen X."/>
            <person name="Zhang B."/>
            <person name="Zhang W."/>
            <person name="Wu X."/>
            <person name="Zhang M."/>
            <person name="Chen T."/>
            <person name="Liu G."/>
            <person name="Dyson P."/>
        </authorList>
    </citation>
    <scope>NUCLEOTIDE SEQUENCE [LARGE SCALE GENOMIC DNA]</scope>
    <source>
        <strain evidence="2 3">SPC6</strain>
    </source>
</reference>
<name>A0A1D3DN80_9ACTN</name>
<dbReference type="eggNOG" id="ENOG5032CC6">
    <property type="taxonomic scope" value="Bacteria"/>
</dbReference>
<evidence type="ECO:0000256" key="1">
    <source>
        <dbReference type="SAM" id="MobiDB-lite"/>
    </source>
</evidence>
<dbReference type="AlphaFoldDB" id="A0A1D3DN80"/>
<accession>A0A1D3DN80</accession>
<comment type="caution">
    <text evidence="2">The sequence shown here is derived from an EMBL/GenBank/DDBJ whole genome shotgun (WGS) entry which is preliminary data.</text>
</comment>
<organism evidence="2 3">
    <name type="scientific">Streptomyces thermolilacinus SPC6</name>
    <dbReference type="NCBI Taxonomy" id="1306406"/>
    <lineage>
        <taxon>Bacteria</taxon>
        <taxon>Bacillati</taxon>
        <taxon>Actinomycetota</taxon>
        <taxon>Actinomycetes</taxon>
        <taxon>Kitasatosporales</taxon>
        <taxon>Streptomycetaceae</taxon>
        <taxon>Streptomyces</taxon>
    </lineage>
</organism>
<gene>
    <name evidence="2" type="ORF">J116_004075</name>
</gene>
<protein>
    <submittedName>
        <fullName evidence="2">Uncharacterized protein</fullName>
    </submittedName>
</protein>
<evidence type="ECO:0000313" key="2">
    <source>
        <dbReference type="EMBL" id="OEJ93766.1"/>
    </source>
</evidence>
<dbReference type="EMBL" id="ASHX02000001">
    <property type="protein sequence ID" value="OEJ93766.1"/>
    <property type="molecule type" value="Genomic_DNA"/>
</dbReference>
<sequence length="156" mass="16545">MPIAARVGGPDTRGAGSGPSPPVPRHDPEPIEARFPQLGPLAGSPGRHGRRRAQGRQLVPGPTDVRLSGVARLTPDSARRLVAAHPWSPAATPPAPLDAVAPEVPPGTARRTSDAFVRAVTWGRYEADFHFDPEQRIMVFDALNPTRARSVPPKGA</sequence>
<dbReference type="Proteomes" id="UP000095329">
    <property type="component" value="Unassembled WGS sequence"/>
</dbReference>
<feature type="region of interest" description="Disordered" evidence="1">
    <location>
        <begin position="87"/>
        <end position="111"/>
    </location>
</feature>
<keyword evidence="3" id="KW-1185">Reference proteome</keyword>
<feature type="region of interest" description="Disordered" evidence="1">
    <location>
        <begin position="1"/>
        <end position="63"/>
    </location>
</feature>
<proteinExistence type="predicted"/>
<evidence type="ECO:0000313" key="3">
    <source>
        <dbReference type="Proteomes" id="UP000095329"/>
    </source>
</evidence>